<accession>A0ABS8WV67</accession>
<comment type="caution">
    <text evidence="1">The sequence shown here is derived from an EMBL/GenBank/DDBJ whole genome shotgun (WGS) entry which is preliminary data.</text>
</comment>
<dbReference type="EMBL" id="JACEIK010011887">
    <property type="protein sequence ID" value="MCE3215943.1"/>
    <property type="molecule type" value="Genomic_DNA"/>
</dbReference>
<evidence type="ECO:0000313" key="1">
    <source>
        <dbReference type="EMBL" id="MCE3215943.1"/>
    </source>
</evidence>
<protein>
    <submittedName>
        <fullName evidence="1">Uncharacterized protein</fullName>
    </submittedName>
</protein>
<name>A0ABS8WV67_DATST</name>
<evidence type="ECO:0000313" key="2">
    <source>
        <dbReference type="Proteomes" id="UP000823775"/>
    </source>
</evidence>
<reference evidence="1 2" key="1">
    <citation type="journal article" date="2021" name="BMC Genomics">
        <title>Datura genome reveals duplications of psychoactive alkaloid biosynthetic genes and high mutation rate following tissue culture.</title>
        <authorList>
            <person name="Rajewski A."/>
            <person name="Carter-House D."/>
            <person name="Stajich J."/>
            <person name="Litt A."/>
        </authorList>
    </citation>
    <scope>NUCLEOTIDE SEQUENCE [LARGE SCALE GENOMIC DNA]</scope>
    <source>
        <strain evidence="1">AR-01</strain>
    </source>
</reference>
<gene>
    <name evidence="1" type="ORF">HAX54_004146</name>
</gene>
<dbReference type="Proteomes" id="UP000823775">
    <property type="component" value="Unassembled WGS sequence"/>
</dbReference>
<organism evidence="1 2">
    <name type="scientific">Datura stramonium</name>
    <name type="common">Jimsonweed</name>
    <name type="synonym">Common thornapple</name>
    <dbReference type="NCBI Taxonomy" id="4076"/>
    <lineage>
        <taxon>Eukaryota</taxon>
        <taxon>Viridiplantae</taxon>
        <taxon>Streptophyta</taxon>
        <taxon>Embryophyta</taxon>
        <taxon>Tracheophyta</taxon>
        <taxon>Spermatophyta</taxon>
        <taxon>Magnoliopsida</taxon>
        <taxon>eudicotyledons</taxon>
        <taxon>Gunneridae</taxon>
        <taxon>Pentapetalae</taxon>
        <taxon>asterids</taxon>
        <taxon>lamiids</taxon>
        <taxon>Solanales</taxon>
        <taxon>Solanaceae</taxon>
        <taxon>Solanoideae</taxon>
        <taxon>Datureae</taxon>
        <taxon>Datura</taxon>
    </lineage>
</organism>
<keyword evidence="2" id="KW-1185">Reference proteome</keyword>
<sequence>MVDQSPLLLHRGHPLSDDLILDASISSNLSSSLEGAKHSRPPSPKFLLQECRPCPVSDRPVYLTPEEPSSQEVPPQLLLLNDGSSKAEDVSWYEFSKKEKKLDAIGKTRRGPVLPWHVLKGSISSPRAPKAACLPYPEGG</sequence>
<proteinExistence type="predicted"/>